<reference evidence="3 4" key="1">
    <citation type="submission" date="2024-11" db="EMBL/GenBank/DDBJ databases">
        <title>A near-complete genome assembly of Cinchona calisaya.</title>
        <authorList>
            <person name="Lian D.C."/>
            <person name="Zhao X.W."/>
            <person name="Wei L."/>
        </authorList>
    </citation>
    <scope>NUCLEOTIDE SEQUENCE [LARGE SCALE GENOMIC DNA]</scope>
    <source>
        <tissue evidence="3">Nenye</tissue>
    </source>
</reference>
<keyword evidence="1" id="KW-0812">Transmembrane</keyword>
<accession>A0ABD2Y3D4</accession>
<dbReference type="InterPro" id="IPR036397">
    <property type="entry name" value="RNaseH_sf"/>
</dbReference>
<dbReference type="InterPro" id="IPR001584">
    <property type="entry name" value="Integrase_cat-core"/>
</dbReference>
<dbReference type="Gene3D" id="3.30.420.10">
    <property type="entry name" value="Ribonuclease H-like superfamily/Ribonuclease H"/>
    <property type="match status" value="1"/>
</dbReference>
<evidence type="ECO:0000259" key="2">
    <source>
        <dbReference type="PROSITE" id="PS50994"/>
    </source>
</evidence>
<comment type="caution">
    <text evidence="3">The sequence shown here is derived from an EMBL/GenBank/DDBJ whole genome shotgun (WGS) entry which is preliminary data.</text>
</comment>
<feature type="transmembrane region" description="Helical" evidence="1">
    <location>
        <begin position="42"/>
        <end position="62"/>
    </location>
</feature>
<keyword evidence="1" id="KW-0472">Membrane</keyword>
<keyword evidence="4" id="KW-1185">Reference proteome</keyword>
<evidence type="ECO:0000256" key="1">
    <source>
        <dbReference type="SAM" id="Phobius"/>
    </source>
</evidence>
<feature type="domain" description="Integrase catalytic" evidence="2">
    <location>
        <begin position="24"/>
        <end position="152"/>
    </location>
</feature>
<dbReference type="InterPro" id="IPR012337">
    <property type="entry name" value="RNaseH-like_sf"/>
</dbReference>
<name>A0ABD2Y3D4_9GENT</name>
<evidence type="ECO:0000313" key="3">
    <source>
        <dbReference type="EMBL" id="KAL3500320.1"/>
    </source>
</evidence>
<sequence>MMYMNFAKSVSIIKEQVLLLNKIKSHKPIITVTIFDIWGIDFMGTFLSLFGNLYILLLVDYVPKWVETKATRTNDDIVMVDFVKTHIFDKFEIPKAIINDQRTNFVNRSMKVLLGKYYIMHKVSISYHAKKSGKNKIYNQEIKSILEKHCST</sequence>
<dbReference type="Proteomes" id="UP001630127">
    <property type="component" value="Unassembled WGS sequence"/>
</dbReference>
<dbReference type="InterPro" id="IPR052160">
    <property type="entry name" value="Gypsy_RT_Integrase-like"/>
</dbReference>
<organism evidence="3 4">
    <name type="scientific">Cinchona calisaya</name>
    <dbReference type="NCBI Taxonomy" id="153742"/>
    <lineage>
        <taxon>Eukaryota</taxon>
        <taxon>Viridiplantae</taxon>
        <taxon>Streptophyta</taxon>
        <taxon>Embryophyta</taxon>
        <taxon>Tracheophyta</taxon>
        <taxon>Spermatophyta</taxon>
        <taxon>Magnoliopsida</taxon>
        <taxon>eudicotyledons</taxon>
        <taxon>Gunneridae</taxon>
        <taxon>Pentapetalae</taxon>
        <taxon>asterids</taxon>
        <taxon>lamiids</taxon>
        <taxon>Gentianales</taxon>
        <taxon>Rubiaceae</taxon>
        <taxon>Cinchonoideae</taxon>
        <taxon>Cinchoneae</taxon>
        <taxon>Cinchona</taxon>
    </lineage>
</organism>
<dbReference type="SUPFAM" id="SSF53098">
    <property type="entry name" value="Ribonuclease H-like"/>
    <property type="match status" value="1"/>
</dbReference>
<dbReference type="AlphaFoldDB" id="A0ABD2Y3D4"/>
<dbReference type="PROSITE" id="PS50994">
    <property type="entry name" value="INTEGRASE"/>
    <property type="match status" value="1"/>
</dbReference>
<protein>
    <recommendedName>
        <fullName evidence="2">Integrase catalytic domain-containing protein</fullName>
    </recommendedName>
</protein>
<keyword evidence="1" id="KW-1133">Transmembrane helix</keyword>
<evidence type="ECO:0000313" key="4">
    <source>
        <dbReference type="Proteomes" id="UP001630127"/>
    </source>
</evidence>
<gene>
    <name evidence="3" type="ORF">ACH5RR_039413</name>
</gene>
<dbReference type="EMBL" id="JBJUIK010000016">
    <property type="protein sequence ID" value="KAL3500320.1"/>
    <property type="molecule type" value="Genomic_DNA"/>
</dbReference>
<dbReference type="PANTHER" id="PTHR47266">
    <property type="entry name" value="ENDONUCLEASE-RELATED"/>
    <property type="match status" value="1"/>
</dbReference>
<proteinExistence type="predicted"/>